<dbReference type="AlphaFoldDB" id="A0A7W3JFF1"/>
<feature type="region of interest" description="Disordered" evidence="1">
    <location>
        <begin position="1"/>
        <end position="23"/>
    </location>
</feature>
<keyword evidence="2" id="KW-0472">Membrane</keyword>
<comment type="caution">
    <text evidence="3">The sequence shown here is derived from an EMBL/GenBank/DDBJ whole genome shotgun (WGS) entry which is preliminary data.</text>
</comment>
<evidence type="ECO:0000313" key="4">
    <source>
        <dbReference type="Proteomes" id="UP000522688"/>
    </source>
</evidence>
<keyword evidence="2" id="KW-0812">Transmembrane</keyword>
<organism evidence="3 4">
    <name type="scientific">Frigoribacterium faeni</name>
    <dbReference type="NCBI Taxonomy" id="145483"/>
    <lineage>
        <taxon>Bacteria</taxon>
        <taxon>Bacillati</taxon>
        <taxon>Actinomycetota</taxon>
        <taxon>Actinomycetes</taxon>
        <taxon>Micrococcales</taxon>
        <taxon>Microbacteriaceae</taxon>
        <taxon>Frigoribacterium</taxon>
    </lineage>
</organism>
<dbReference type="Proteomes" id="UP000522688">
    <property type="component" value="Unassembled WGS sequence"/>
</dbReference>
<protein>
    <submittedName>
        <fullName evidence="3">Uncharacterized protein</fullName>
    </submittedName>
</protein>
<evidence type="ECO:0000256" key="1">
    <source>
        <dbReference type="SAM" id="MobiDB-lite"/>
    </source>
</evidence>
<sequence length="174" mass="16547">MPGRDDGSSPEGGAVSDRARPRARPNGSVGIWTLLLSLTATLLAALLGIHALGDDALTGGVSASRSITTVAAVDGAHETAAGPVTLAAANAADVAVTAAVDATTTGLGGSDGALGCALLAALCVVMLVALMLRARGAAARSLDPSSPAAAGAPGGALSARTSAVSLTALGVSRV</sequence>
<gene>
    <name evidence="3" type="ORF">FB463_000028</name>
</gene>
<proteinExistence type="predicted"/>
<accession>A0A7W3JFF1</accession>
<evidence type="ECO:0000256" key="2">
    <source>
        <dbReference type="SAM" id="Phobius"/>
    </source>
</evidence>
<dbReference type="EMBL" id="JACGWW010000001">
    <property type="protein sequence ID" value="MBA8811804.1"/>
    <property type="molecule type" value="Genomic_DNA"/>
</dbReference>
<feature type="transmembrane region" description="Helical" evidence="2">
    <location>
        <begin position="29"/>
        <end position="52"/>
    </location>
</feature>
<evidence type="ECO:0000313" key="3">
    <source>
        <dbReference type="EMBL" id="MBA8811804.1"/>
    </source>
</evidence>
<reference evidence="3 4" key="1">
    <citation type="submission" date="2020-07" db="EMBL/GenBank/DDBJ databases">
        <title>Sequencing the genomes of 1000 actinobacteria strains.</title>
        <authorList>
            <person name="Klenk H.-P."/>
        </authorList>
    </citation>
    <scope>NUCLEOTIDE SEQUENCE [LARGE SCALE GENOMIC DNA]</scope>
    <source>
        <strain evidence="3 4">DSM 10309</strain>
    </source>
</reference>
<name>A0A7W3JFF1_9MICO</name>
<dbReference type="RefSeq" id="WP_146854776.1">
    <property type="nucleotide sequence ID" value="NZ_BAAAHR010000007.1"/>
</dbReference>
<keyword evidence="2" id="KW-1133">Transmembrane helix</keyword>
<feature type="transmembrane region" description="Helical" evidence="2">
    <location>
        <begin position="112"/>
        <end position="132"/>
    </location>
</feature>